<dbReference type="AlphaFoldDB" id="A0ABD3EM11"/>
<dbReference type="GO" id="GO:0003723">
    <property type="term" value="F:RNA binding"/>
    <property type="evidence" value="ECO:0007669"/>
    <property type="project" value="UniProtKB-KW"/>
</dbReference>
<proteinExistence type="predicted"/>
<dbReference type="PANTHER" id="PTHR12537">
    <property type="entry name" value="RNA BINDING PROTEIN PUMILIO-RELATED"/>
    <property type="match status" value="1"/>
</dbReference>
<evidence type="ECO:0000256" key="5">
    <source>
        <dbReference type="SAM" id="MobiDB-lite"/>
    </source>
</evidence>
<dbReference type="EMBL" id="JAVIJP010000002">
    <property type="protein sequence ID" value="KAL3655257.1"/>
    <property type="molecule type" value="Genomic_DNA"/>
</dbReference>
<reference evidence="8" key="1">
    <citation type="journal article" date="2024" name="IScience">
        <title>Strigolactones Initiate the Formation of Haustorium-like Structures in Castilleja.</title>
        <authorList>
            <person name="Buerger M."/>
            <person name="Peterson D."/>
            <person name="Chory J."/>
        </authorList>
    </citation>
    <scope>NUCLEOTIDE SEQUENCE [LARGE SCALE GENOMIC DNA]</scope>
</reference>
<dbReference type="SMART" id="SM00025">
    <property type="entry name" value="Pumilio"/>
    <property type="match status" value="7"/>
</dbReference>
<feature type="domain" description="PUM-HD" evidence="6">
    <location>
        <begin position="179"/>
        <end position="528"/>
    </location>
</feature>
<evidence type="ECO:0000259" key="6">
    <source>
        <dbReference type="PROSITE" id="PS50303"/>
    </source>
</evidence>
<evidence type="ECO:0000313" key="8">
    <source>
        <dbReference type="Proteomes" id="UP001632038"/>
    </source>
</evidence>
<feature type="repeat" description="Pumilio" evidence="4">
    <location>
        <begin position="357"/>
        <end position="392"/>
    </location>
</feature>
<feature type="region of interest" description="Disordered" evidence="5">
    <location>
        <begin position="1"/>
        <end position="36"/>
    </location>
</feature>
<organism evidence="7 8">
    <name type="scientific">Castilleja foliolosa</name>
    <dbReference type="NCBI Taxonomy" id="1961234"/>
    <lineage>
        <taxon>Eukaryota</taxon>
        <taxon>Viridiplantae</taxon>
        <taxon>Streptophyta</taxon>
        <taxon>Embryophyta</taxon>
        <taxon>Tracheophyta</taxon>
        <taxon>Spermatophyta</taxon>
        <taxon>Magnoliopsida</taxon>
        <taxon>eudicotyledons</taxon>
        <taxon>Gunneridae</taxon>
        <taxon>Pentapetalae</taxon>
        <taxon>asterids</taxon>
        <taxon>lamiids</taxon>
        <taxon>Lamiales</taxon>
        <taxon>Orobanchaceae</taxon>
        <taxon>Pedicularideae</taxon>
        <taxon>Castillejinae</taxon>
        <taxon>Castilleja</taxon>
    </lineage>
</organism>
<protein>
    <recommendedName>
        <fullName evidence="6">PUM-HD domain-containing protein</fullName>
    </recommendedName>
</protein>
<dbReference type="PROSITE" id="PS50302">
    <property type="entry name" value="PUM"/>
    <property type="match status" value="6"/>
</dbReference>
<dbReference type="SUPFAM" id="SSF48371">
    <property type="entry name" value="ARM repeat"/>
    <property type="match status" value="1"/>
</dbReference>
<dbReference type="Pfam" id="PF00806">
    <property type="entry name" value="PUF"/>
    <property type="match status" value="7"/>
</dbReference>
<dbReference type="InterPro" id="IPR033133">
    <property type="entry name" value="PUM-HD"/>
</dbReference>
<sequence length="532" mass="59839">MERKILENPYSPTSQPPENLLSPHRHPFLPLETRPSPSHFNTTFQHSASDQTIESAFSRLALSPDPRFQAQTPSFLGPNAVGSAESPLEFRERRQALFWAQFQSNNGGTDYTNGLFRAHQRTNVGPESMVFLGNQNGGQYARANDPRLMGYHHCLDFDDDYYYGHSSLHGKKQFLRKCNNSSPISPYAQQSNLDIYRPLEKWPQQITPEVLRGKIVSLAEEQMLSGALDLEEGFSEQEIEMVFPQVVESLCNLMRNQFGSNFVHKLFVACNEDQRTRIIMALTKSPYKLITICLNSHGARAVQKLLERLSTPQQISLVVSALSPGAVTLAIDQNGHHVILYCVRSFPEEYNKPLFNEIAGNCFKIATNKSGCCVLPPSVEYSHGETRERLIREIIENVVHLSEDRYGNYVVQHIIGLGMQEVRAHLSRRLQGSFLSLSCNKHASNVVEKLLLESGENQAAAIIMELLKNPNAPMLLLDAFGNYVIQTALSVSKGPVHDALLNLIKVNAPYMQSNLFGKKILAGFEKRKFRNV</sequence>
<accession>A0ABD3EM11</accession>
<name>A0ABD3EM11_9LAMI</name>
<comment type="caution">
    <text evidence="7">The sequence shown here is derived from an EMBL/GenBank/DDBJ whole genome shotgun (WGS) entry which is preliminary data.</text>
</comment>
<keyword evidence="8" id="KW-1185">Reference proteome</keyword>
<dbReference type="InterPro" id="IPR011989">
    <property type="entry name" value="ARM-like"/>
</dbReference>
<dbReference type="Gene3D" id="1.25.10.10">
    <property type="entry name" value="Leucine-rich Repeat Variant"/>
    <property type="match status" value="1"/>
</dbReference>
<gene>
    <name evidence="7" type="ORF">CASFOL_001043</name>
</gene>
<evidence type="ECO:0000256" key="1">
    <source>
        <dbReference type="ARBA" id="ARBA00022737"/>
    </source>
</evidence>
<feature type="repeat" description="Pumilio" evidence="4">
    <location>
        <begin position="393"/>
        <end position="428"/>
    </location>
</feature>
<dbReference type="InterPro" id="IPR001313">
    <property type="entry name" value="Pumilio_RNA-bd_rpt"/>
</dbReference>
<evidence type="ECO:0000256" key="3">
    <source>
        <dbReference type="ARBA" id="ARBA00022884"/>
    </source>
</evidence>
<feature type="repeat" description="Pumilio" evidence="4">
    <location>
        <begin position="465"/>
        <end position="502"/>
    </location>
</feature>
<dbReference type="PROSITE" id="PS50303">
    <property type="entry name" value="PUM_HD"/>
    <property type="match status" value="1"/>
</dbReference>
<feature type="repeat" description="Pumilio" evidence="4">
    <location>
        <begin position="245"/>
        <end position="280"/>
    </location>
</feature>
<keyword evidence="3" id="KW-0694">RNA-binding</keyword>
<dbReference type="PANTHER" id="PTHR12537:SF63">
    <property type="entry name" value="PUMILIO HOMOLOG 15"/>
    <property type="match status" value="1"/>
</dbReference>
<dbReference type="Proteomes" id="UP001632038">
    <property type="component" value="Unassembled WGS sequence"/>
</dbReference>
<dbReference type="InterPro" id="IPR016024">
    <property type="entry name" value="ARM-type_fold"/>
</dbReference>
<evidence type="ECO:0000256" key="2">
    <source>
        <dbReference type="ARBA" id="ARBA00022845"/>
    </source>
</evidence>
<evidence type="ECO:0000256" key="4">
    <source>
        <dbReference type="PROSITE-ProRule" id="PRU00317"/>
    </source>
</evidence>
<dbReference type="GO" id="GO:0006417">
    <property type="term" value="P:regulation of translation"/>
    <property type="evidence" value="ECO:0007669"/>
    <property type="project" value="UniProtKB-KW"/>
</dbReference>
<keyword evidence="1" id="KW-0677">Repeat</keyword>
<feature type="repeat" description="Pumilio" evidence="4">
    <location>
        <begin position="281"/>
        <end position="320"/>
    </location>
</feature>
<feature type="repeat" description="Pumilio" evidence="4">
    <location>
        <begin position="429"/>
        <end position="464"/>
    </location>
</feature>
<evidence type="ECO:0000313" key="7">
    <source>
        <dbReference type="EMBL" id="KAL3655257.1"/>
    </source>
</evidence>
<keyword evidence="2" id="KW-0810">Translation regulation</keyword>